<dbReference type="PRINTS" id="PR00449">
    <property type="entry name" value="RASTRNSFRMNG"/>
</dbReference>
<evidence type="ECO:0000313" key="3">
    <source>
        <dbReference type="EMBL" id="CAB3401100.1"/>
    </source>
</evidence>
<organism evidence="3 4">
    <name type="scientific">Caenorhabditis bovis</name>
    <dbReference type="NCBI Taxonomy" id="2654633"/>
    <lineage>
        <taxon>Eukaryota</taxon>
        <taxon>Metazoa</taxon>
        <taxon>Ecdysozoa</taxon>
        <taxon>Nematoda</taxon>
        <taxon>Chromadorea</taxon>
        <taxon>Rhabditida</taxon>
        <taxon>Rhabditina</taxon>
        <taxon>Rhabditomorpha</taxon>
        <taxon>Rhabditoidea</taxon>
        <taxon>Rhabditidae</taxon>
        <taxon>Peloderinae</taxon>
        <taxon>Caenorhabditis</taxon>
    </lineage>
</organism>
<dbReference type="AlphaFoldDB" id="A0A8S1EIR5"/>
<evidence type="ECO:0000313" key="4">
    <source>
        <dbReference type="Proteomes" id="UP000494206"/>
    </source>
</evidence>
<dbReference type="PROSITE" id="PS51419">
    <property type="entry name" value="RAB"/>
    <property type="match status" value="1"/>
</dbReference>
<reference evidence="3 4" key="1">
    <citation type="submission" date="2020-04" db="EMBL/GenBank/DDBJ databases">
        <authorList>
            <person name="Laetsch R D."/>
            <person name="Stevens L."/>
            <person name="Kumar S."/>
            <person name="Blaxter L. M."/>
        </authorList>
    </citation>
    <scope>NUCLEOTIDE SEQUENCE [LARGE SCALE GENOMIC DNA]</scope>
</reference>
<proteinExistence type="inferred from homology"/>
<dbReference type="PANTHER" id="PTHR47978">
    <property type="match status" value="1"/>
</dbReference>
<dbReference type="InterPro" id="IPR027417">
    <property type="entry name" value="P-loop_NTPase"/>
</dbReference>
<dbReference type="SMART" id="SM00175">
    <property type="entry name" value="RAB"/>
    <property type="match status" value="1"/>
</dbReference>
<dbReference type="OrthoDB" id="28357at2759"/>
<name>A0A8S1EIR5_9PELO</name>
<dbReference type="SMART" id="SM00173">
    <property type="entry name" value="RAS"/>
    <property type="match status" value="1"/>
</dbReference>
<comment type="caution">
    <text evidence="3">The sequence shown here is derived from an EMBL/GenBank/DDBJ whole genome shotgun (WGS) entry which is preliminary data.</text>
</comment>
<keyword evidence="2" id="KW-0547">Nucleotide-binding</keyword>
<dbReference type="Gene3D" id="3.40.50.300">
    <property type="entry name" value="P-loop containing nucleotide triphosphate hydrolases"/>
    <property type="match status" value="1"/>
</dbReference>
<dbReference type="EMBL" id="CADEPM010000002">
    <property type="protein sequence ID" value="CAB3401100.1"/>
    <property type="molecule type" value="Genomic_DNA"/>
</dbReference>
<sequence length="249" mass="28673">MARSYRLPKTKYSEIPDCTIDREVTRNRAKILVSGCQGVGKSAFIHRLHDNVFVEEQSADKLLKIVTRAVNGEIIRAELEEVDLEEFTNIPDESAADIHHKRDWIDVNWVFLLYSTADRSSFNEIKKQLPVIQRRVAPNCFISLVGTKADIKNREISWEEGEEYSKEVALSLFEISTKTGINCELVLAETLDALEERRYDEIASREDVQQEQPMYQDTVEPGEEAHENGIHLNLFCWVPKIPFTSIFSR</sequence>
<dbReference type="InterPro" id="IPR001806">
    <property type="entry name" value="Small_GTPase"/>
</dbReference>
<dbReference type="Pfam" id="PF00071">
    <property type="entry name" value="Ras"/>
    <property type="match status" value="1"/>
</dbReference>
<comment type="similarity">
    <text evidence="1">Belongs to the small GTPase superfamily. Rab family.</text>
</comment>
<dbReference type="Proteomes" id="UP000494206">
    <property type="component" value="Unassembled WGS sequence"/>
</dbReference>
<protein>
    <submittedName>
        <fullName evidence="3">Uncharacterized protein</fullName>
    </submittedName>
</protein>
<evidence type="ECO:0000256" key="2">
    <source>
        <dbReference type="ARBA" id="ARBA00022741"/>
    </source>
</evidence>
<accession>A0A8S1EIR5</accession>
<keyword evidence="4" id="KW-1185">Reference proteome</keyword>
<gene>
    <name evidence="3" type="ORF">CBOVIS_LOCUS3896</name>
</gene>
<dbReference type="GO" id="GO:0003924">
    <property type="term" value="F:GTPase activity"/>
    <property type="evidence" value="ECO:0007669"/>
    <property type="project" value="InterPro"/>
</dbReference>
<evidence type="ECO:0000256" key="1">
    <source>
        <dbReference type="ARBA" id="ARBA00006270"/>
    </source>
</evidence>
<dbReference type="SUPFAM" id="SSF52540">
    <property type="entry name" value="P-loop containing nucleoside triphosphate hydrolases"/>
    <property type="match status" value="1"/>
</dbReference>
<dbReference type="GO" id="GO:0005525">
    <property type="term" value="F:GTP binding"/>
    <property type="evidence" value="ECO:0007669"/>
    <property type="project" value="InterPro"/>
</dbReference>